<dbReference type="Proteomes" id="UP000801492">
    <property type="component" value="Unassembled WGS sequence"/>
</dbReference>
<accession>A0A8K0CS63</accession>
<proteinExistence type="predicted"/>
<organism evidence="1 2">
    <name type="scientific">Ignelater luminosus</name>
    <name type="common">Cucubano</name>
    <name type="synonym">Pyrophorus luminosus</name>
    <dbReference type="NCBI Taxonomy" id="2038154"/>
    <lineage>
        <taxon>Eukaryota</taxon>
        <taxon>Metazoa</taxon>
        <taxon>Ecdysozoa</taxon>
        <taxon>Arthropoda</taxon>
        <taxon>Hexapoda</taxon>
        <taxon>Insecta</taxon>
        <taxon>Pterygota</taxon>
        <taxon>Neoptera</taxon>
        <taxon>Endopterygota</taxon>
        <taxon>Coleoptera</taxon>
        <taxon>Polyphaga</taxon>
        <taxon>Elateriformia</taxon>
        <taxon>Elateroidea</taxon>
        <taxon>Elateridae</taxon>
        <taxon>Agrypninae</taxon>
        <taxon>Pyrophorini</taxon>
        <taxon>Ignelater</taxon>
    </lineage>
</organism>
<evidence type="ECO:0000313" key="1">
    <source>
        <dbReference type="EMBL" id="KAF2890691.1"/>
    </source>
</evidence>
<gene>
    <name evidence="1" type="ORF">ILUMI_15482</name>
</gene>
<dbReference type="EMBL" id="VTPC01047927">
    <property type="protein sequence ID" value="KAF2890691.1"/>
    <property type="molecule type" value="Genomic_DNA"/>
</dbReference>
<comment type="caution">
    <text evidence="1">The sequence shown here is derived from an EMBL/GenBank/DDBJ whole genome shotgun (WGS) entry which is preliminary data.</text>
</comment>
<dbReference type="AlphaFoldDB" id="A0A8K0CS63"/>
<evidence type="ECO:0000313" key="2">
    <source>
        <dbReference type="Proteomes" id="UP000801492"/>
    </source>
</evidence>
<keyword evidence="2" id="KW-1185">Reference proteome</keyword>
<sequence length="402" mass="46344">MSSVLSLCRKWYAWYENNQPYTLSPKDPICECYIDKRETKQKKSSVVSKTDLNLERDLSVEYVPRQVSSASLEPYQPVRKACEMCNIPAHFVCNCNYENKKSASYDDNIHTKISEETISKYDPKAMEKVISIAELSYQSDLDREVYITSEESSDSLSTCVGKSFSETAVREIQQISEISSQLDPLTSKSPPCKCNIRKASSLEEIKRPRKVCCMKHIYRKMQSPSVKLEEVSERRAGGEDYPPDKCLDLKESKAATCIQRRYYLKDIKKKIVDLISVAGSYKTDSYKTSIIIDIFDKILKEYSDITEIVKLSKRLNDIDVKKYKDLSVSDVTFLIFNREIPDLIKVKKECNPEPLLSEQEKPKIKITKRAERPKEADYRKKVKESIKNDGTIIVPSKFNRKC</sequence>
<reference evidence="1" key="1">
    <citation type="submission" date="2019-08" db="EMBL/GenBank/DDBJ databases">
        <title>The genome of the North American firefly Photinus pyralis.</title>
        <authorList>
            <consortium name="Photinus pyralis genome working group"/>
            <person name="Fallon T.R."/>
            <person name="Sander Lower S.E."/>
            <person name="Weng J.-K."/>
        </authorList>
    </citation>
    <scope>NUCLEOTIDE SEQUENCE</scope>
    <source>
        <strain evidence="1">TRF0915ILg1</strain>
        <tissue evidence="1">Whole body</tissue>
    </source>
</reference>
<protein>
    <submittedName>
        <fullName evidence="1">Uncharacterized protein</fullName>
    </submittedName>
</protein>
<name>A0A8K0CS63_IGNLU</name>